<feature type="compositionally biased region" description="Basic residues" evidence="1">
    <location>
        <begin position="123"/>
        <end position="146"/>
    </location>
</feature>
<comment type="caution">
    <text evidence="2">The sequence shown here is derived from an EMBL/GenBank/DDBJ whole genome shotgun (WGS) entry which is preliminary data.</text>
</comment>
<organism evidence="2">
    <name type="scientific">marine sediment metagenome</name>
    <dbReference type="NCBI Taxonomy" id="412755"/>
    <lineage>
        <taxon>unclassified sequences</taxon>
        <taxon>metagenomes</taxon>
        <taxon>ecological metagenomes</taxon>
    </lineage>
</organism>
<sequence>KRKPQQGFNVFARPIKKRKGQKRPKLIRVNKAPLTKTRAKDLRNFIADTSLARTAKITATKAKPKKPKLNVPRKYASRTKKKFRTFRIIKGKRKPLPRGKVIERGKFLLDTKQEKQKITLKRRIAQLSKASKRKPMKRITTKKKRTLSQAQLDALAKGRKKRLSNLKRRK</sequence>
<dbReference type="AlphaFoldDB" id="A0A0F9AFD4"/>
<gene>
    <name evidence="2" type="ORF">LCGC14_2577980</name>
</gene>
<dbReference type="EMBL" id="LAZR01042965">
    <property type="protein sequence ID" value="KKL08224.1"/>
    <property type="molecule type" value="Genomic_DNA"/>
</dbReference>
<reference evidence="2" key="1">
    <citation type="journal article" date="2015" name="Nature">
        <title>Complex archaea that bridge the gap between prokaryotes and eukaryotes.</title>
        <authorList>
            <person name="Spang A."/>
            <person name="Saw J.H."/>
            <person name="Jorgensen S.L."/>
            <person name="Zaremba-Niedzwiedzka K."/>
            <person name="Martijn J."/>
            <person name="Lind A.E."/>
            <person name="van Eijk R."/>
            <person name="Schleper C."/>
            <person name="Guy L."/>
            <person name="Ettema T.J."/>
        </authorList>
    </citation>
    <scope>NUCLEOTIDE SEQUENCE</scope>
</reference>
<accession>A0A0F9AFD4</accession>
<name>A0A0F9AFD4_9ZZZZ</name>
<evidence type="ECO:0000256" key="1">
    <source>
        <dbReference type="SAM" id="MobiDB-lite"/>
    </source>
</evidence>
<feature type="compositionally biased region" description="Basic residues" evidence="1">
    <location>
        <begin position="157"/>
        <end position="170"/>
    </location>
</feature>
<protein>
    <submittedName>
        <fullName evidence="2">Uncharacterized protein</fullName>
    </submittedName>
</protein>
<evidence type="ECO:0000313" key="2">
    <source>
        <dbReference type="EMBL" id="KKL08224.1"/>
    </source>
</evidence>
<feature type="region of interest" description="Disordered" evidence="1">
    <location>
        <begin position="123"/>
        <end position="170"/>
    </location>
</feature>
<feature type="non-terminal residue" evidence="2">
    <location>
        <position position="1"/>
    </location>
</feature>
<proteinExistence type="predicted"/>